<organism evidence="1 2">
    <name type="scientific">Hoeflea halophila</name>
    <dbReference type="NCBI Taxonomy" id="714899"/>
    <lineage>
        <taxon>Bacteria</taxon>
        <taxon>Pseudomonadati</taxon>
        <taxon>Pseudomonadota</taxon>
        <taxon>Alphaproteobacteria</taxon>
        <taxon>Hyphomicrobiales</taxon>
        <taxon>Rhizobiaceae</taxon>
        <taxon>Hoeflea</taxon>
    </lineage>
</organism>
<dbReference type="OrthoDB" id="8117169at2"/>
<proteinExistence type="predicted"/>
<evidence type="ECO:0000313" key="2">
    <source>
        <dbReference type="Proteomes" id="UP000219465"/>
    </source>
</evidence>
<dbReference type="Proteomes" id="UP000219465">
    <property type="component" value="Unassembled WGS sequence"/>
</dbReference>
<keyword evidence="2" id="KW-1185">Reference proteome</keyword>
<protein>
    <submittedName>
        <fullName evidence="1">Uncharacterized protein</fullName>
    </submittedName>
</protein>
<dbReference type="AlphaFoldDB" id="A0A286ICU6"/>
<reference evidence="2" key="1">
    <citation type="submission" date="2017-08" db="EMBL/GenBank/DDBJ databases">
        <authorList>
            <person name="Varghese N."/>
            <person name="Submissions S."/>
        </authorList>
    </citation>
    <scope>NUCLEOTIDE SEQUENCE [LARGE SCALE GENOMIC DNA]</scope>
    <source>
        <strain evidence="2">KCTC 23107</strain>
    </source>
</reference>
<sequence>MTETFRVGGWKMLSAAGGAVAGVARGVASGVPGPVAVAGLGSCPAGGAGEAGLIDHLIDLVLALEPLELKQHDTEADPDGAVPAPQPGGVTAPTLVAESTQRMLAQMRAVLDREAARLGADGVEGKPAVDQVALIARTLEKIDQMERLIAGDRVRASQQNLSAGEREQLRQTVRQLILAAAERLAAERGREA</sequence>
<evidence type="ECO:0000313" key="1">
    <source>
        <dbReference type="EMBL" id="SOE17476.1"/>
    </source>
</evidence>
<dbReference type="RefSeq" id="WP_143439019.1">
    <property type="nucleotide sequence ID" value="NZ_OCPC01000003.1"/>
</dbReference>
<dbReference type="EMBL" id="OCPC01000003">
    <property type="protein sequence ID" value="SOE17476.1"/>
    <property type="molecule type" value="Genomic_DNA"/>
</dbReference>
<name>A0A286ICU6_9HYPH</name>
<gene>
    <name evidence="1" type="ORF">SAMN05877838_2375</name>
</gene>
<accession>A0A286ICU6</accession>